<gene>
    <name evidence="3" type="ORF">FHG12_03280</name>
</gene>
<dbReference type="OrthoDB" id="857844at2"/>
<name>A0A5B7ZX47_9BACT</name>
<feature type="signal peptide" evidence="1">
    <location>
        <begin position="1"/>
        <end position="27"/>
    </location>
</feature>
<reference evidence="3 4" key="1">
    <citation type="submission" date="2019-06" db="EMBL/GenBank/DDBJ databases">
        <authorList>
            <person name="Srinivasan S."/>
        </authorList>
    </citation>
    <scope>NUCLEOTIDE SEQUENCE [LARGE SCALE GENOMIC DNA]</scope>
    <source>
        <strain evidence="3 4">17J68-5</strain>
    </source>
</reference>
<feature type="chain" id="PRO_5022779391" evidence="1">
    <location>
        <begin position="28"/>
        <end position="627"/>
    </location>
</feature>
<accession>A0A5B7ZX47</accession>
<evidence type="ECO:0000256" key="1">
    <source>
        <dbReference type="SAM" id="SignalP"/>
    </source>
</evidence>
<evidence type="ECO:0000313" key="3">
    <source>
        <dbReference type="EMBL" id="QDA59185.1"/>
    </source>
</evidence>
<dbReference type="EMBL" id="CP040896">
    <property type="protein sequence ID" value="QDA59185.1"/>
    <property type="molecule type" value="Genomic_DNA"/>
</dbReference>
<proteinExistence type="predicted"/>
<dbReference type="KEGG" id="hyj:FHG12_03280"/>
<dbReference type="Proteomes" id="UP000305398">
    <property type="component" value="Chromosome"/>
</dbReference>
<feature type="domain" description="Secretion system C-terminal sorting" evidence="2">
    <location>
        <begin position="557"/>
        <end position="618"/>
    </location>
</feature>
<protein>
    <submittedName>
        <fullName evidence="3">T9SS type A sorting domain-containing protein</fullName>
    </submittedName>
</protein>
<evidence type="ECO:0000313" key="4">
    <source>
        <dbReference type="Proteomes" id="UP000305398"/>
    </source>
</evidence>
<dbReference type="InterPro" id="IPR026444">
    <property type="entry name" value="Secre_tail"/>
</dbReference>
<dbReference type="InterPro" id="IPR013783">
    <property type="entry name" value="Ig-like_fold"/>
</dbReference>
<dbReference type="Gene3D" id="2.60.40.10">
    <property type="entry name" value="Immunoglobulins"/>
    <property type="match status" value="1"/>
</dbReference>
<sequence>MPYLYHLTKVLFGLGALLLASTSFVRAQQCPIQADGSATPCEYGAENGNWVTSGGSTWYMTWDNTYLYVAVAGPNATDPVSLYFDINPDGNTGVPATFGTSLYLPFKADVDLSITSTPEIRLAVGNGATQTWGPATGTNAPSGTITMATVNNTREVRIPWARFYGTTPTPVLPAAFGWQGYVTTGGVRTNPVPAANVAGPNYTYYYSVNNTDPVSPQVVRPFQQMGYTSPAGDATNTLVAGTYYDVILAGAAKNLAGNITVRHAFSVSNLTLSTTDVPANVNKYSISLDPTATFSESGTGYVLGTVQMQNRPITSQGAFGFGGAGTTTDRGMGLQLQITSVAVPGNTTVRRLTGIRASGNGHQGIARIFEIRPTNLENVSASLTFFYRDSENSAPEGQLALFKAPALDGPWILIGRDSRDSNAGANLVNFDNVSLNGFWTLSDQRNPLPVELAQFTGQASAAGVQLQWTTASEKQNEGFDVERQTASGSWLTLGFVKGQGNSTKTTAYSYLDRTAPQGASLYYRLHQKNTDGTSAYSPIVAVQPDAFASSNALSMSPIPAVNALNINYLSNSVSTVDVYNLLGQRVLHQAVSGSTAELSVAGLPAGIYVVQAAGAGSRLQKARFVKQ</sequence>
<evidence type="ECO:0000259" key="2">
    <source>
        <dbReference type="Pfam" id="PF18962"/>
    </source>
</evidence>
<organism evidence="3 4">
    <name type="scientific">Hymenobacter jejuensis</name>
    <dbReference type="NCBI Taxonomy" id="2502781"/>
    <lineage>
        <taxon>Bacteria</taxon>
        <taxon>Pseudomonadati</taxon>
        <taxon>Bacteroidota</taxon>
        <taxon>Cytophagia</taxon>
        <taxon>Cytophagales</taxon>
        <taxon>Hymenobacteraceae</taxon>
        <taxon>Hymenobacter</taxon>
    </lineage>
</organism>
<dbReference type="NCBIfam" id="TIGR04183">
    <property type="entry name" value="Por_Secre_tail"/>
    <property type="match status" value="1"/>
</dbReference>
<dbReference type="AlphaFoldDB" id="A0A5B7ZX47"/>
<dbReference type="Pfam" id="PF18962">
    <property type="entry name" value="Por_Secre_tail"/>
    <property type="match status" value="1"/>
</dbReference>
<keyword evidence="4" id="KW-1185">Reference proteome</keyword>
<keyword evidence="1" id="KW-0732">Signal</keyword>